<proteinExistence type="predicted"/>
<dbReference type="SUPFAM" id="SSF88713">
    <property type="entry name" value="Glycoside hydrolase/deacetylase"/>
    <property type="match status" value="1"/>
</dbReference>
<dbReference type="PANTHER" id="PTHR10587:SF133">
    <property type="entry name" value="CHITIN DEACETYLASE 1-RELATED"/>
    <property type="match status" value="1"/>
</dbReference>
<evidence type="ECO:0000313" key="5">
    <source>
        <dbReference type="Proteomes" id="UP000298653"/>
    </source>
</evidence>
<gene>
    <name evidence="4" type="ORF">AR1Y2_3383</name>
</gene>
<organism evidence="4 5">
    <name type="scientific">Anaerostipes rhamnosivorans</name>
    <dbReference type="NCBI Taxonomy" id="1229621"/>
    <lineage>
        <taxon>Bacteria</taxon>
        <taxon>Bacillati</taxon>
        <taxon>Bacillota</taxon>
        <taxon>Clostridia</taxon>
        <taxon>Lachnospirales</taxon>
        <taxon>Lachnospiraceae</taxon>
        <taxon>Anaerostipes</taxon>
    </lineage>
</organism>
<dbReference type="GO" id="GO:0016020">
    <property type="term" value="C:membrane"/>
    <property type="evidence" value="ECO:0007669"/>
    <property type="project" value="TreeGrafter"/>
</dbReference>
<dbReference type="EMBL" id="CP040058">
    <property type="protein sequence ID" value="QCP36837.1"/>
    <property type="molecule type" value="Genomic_DNA"/>
</dbReference>
<dbReference type="InterPro" id="IPR002509">
    <property type="entry name" value="NODB_dom"/>
</dbReference>
<dbReference type="RefSeq" id="WP_175403684.1">
    <property type="nucleotide sequence ID" value="NZ_CP040058.1"/>
</dbReference>
<evidence type="ECO:0000313" key="4">
    <source>
        <dbReference type="EMBL" id="QCP36837.1"/>
    </source>
</evidence>
<evidence type="ECO:0000256" key="2">
    <source>
        <dbReference type="ARBA" id="ARBA00022801"/>
    </source>
</evidence>
<evidence type="ECO:0000259" key="3">
    <source>
        <dbReference type="PROSITE" id="PS51677"/>
    </source>
</evidence>
<keyword evidence="2 4" id="KW-0378">Hydrolase</keyword>
<dbReference type="Gene3D" id="3.20.20.370">
    <property type="entry name" value="Glycoside hydrolase/deacetylase"/>
    <property type="match status" value="1"/>
</dbReference>
<evidence type="ECO:0000256" key="1">
    <source>
        <dbReference type="ARBA" id="ARBA00022723"/>
    </source>
</evidence>
<dbReference type="GO" id="GO:0005975">
    <property type="term" value="P:carbohydrate metabolic process"/>
    <property type="evidence" value="ECO:0007669"/>
    <property type="project" value="InterPro"/>
</dbReference>
<feature type="domain" description="NodB homology" evidence="3">
    <location>
        <begin position="77"/>
        <end position="251"/>
    </location>
</feature>
<name>A0A4P8IIU9_9FIRM</name>
<dbReference type="PROSITE" id="PS51677">
    <property type="entry name" value="NODB"/>
    <property type="match status" value="1"/>
</dbReference>
<dbReference type="GO" id="GO:0016810">
    <property type="term" value="F:hydrolase activity, acting on carbon-nitrogen (but not peptide) bonds"/>
    <property type="evidence" value="ECO:0007669"/>
    <property type="project" value="InterPro"/>
</dbReference>
<accession>A0A4P8IIU9</accession>
<dbReference type="InterPro" id="IPR050248">
    <property type="entry name" value="Polysacc_deacetylase_ArnD"/>
</dbReference>
<dbReference type="GO" id="GO:0046872">
    <property type="term" value="F:metal ion binding"/>
    <property type="evidence" value="ECO:0007669"/>
    <property type="project" value="UniProtKB-KW"/>
</dbReference>
<reference evidence="4 5" key="1">
    <citation type="submission" date="2019-05" db="EMBL/GenBank/DDBJ databases">
        <title>Complete genome sequencing of Anaerostipes rhamnosivorans.</title>
        <authorList>
            <person name="Bui T.P.N."/>
            <person name="de Vos W.M."/>
        </authorList>
    </citation>
    <scope>NUCLEOTIDE SEQUENCE [LARGE SCALE GENOMIC DNA]</scope>
    <source>
        <strain evidence="4 5">1y2</strain>
    </source>
</reference>
<keyword evidence="1" id="KW-0479">Metal-binding</keyword>
<dbReference type="AlphaFoldDB" id="A0A4P8IIU9"/>
<dbReference type="Proteomes" id="UP000298653">
    <property type="component" value="Chromosome"/>
</dbReference>
<dbReference type="EC" id="3.5.1.-" evidence="4"/>
<dbReference type="KEGG" id="arf:AR1Y2_3383"/>
<dbReference type="Pfam" id="PF01522">
    <property type="entry name" value="Polysacc_deac_1"/>
    <property type="match status" value="1"/>
</dbReference>
<protein>
    <submittedName>
        <fullName evidence="4">Peptidoglycan N-acetylglucosamine deacetylase</fullName>
        <ecNumber evidence="4">3.5.1.-</ecNumber>
    </submittedName>
</protein>
<dbReference type="CDD" id="cd10954">
    <property type="entry name" value="CE4_CtAXE_like"/>
    <property type="match status" value="1"/>
</dbReference>
<sequence length="281" mass="31331">MKNRLNKGQVAVLILMLSVIAVQGVYLVRTSREMKNLKKSSATSAEIQKNRKILKEITTHDLGDFPFLPKRVDPQKKLIAFSFDDGPSRKNTEKILKALDKNNARATFFMLGQNAKYYPDLVKKVSESGNEVAGHSWNHPLLTKLGKSGVKNQMNQMNRAISSVTGSNVGLLRPPYGSINSTVKKTVKDPLILWSIDTLDWKTLNADKTADAILKQAKDGDIILMHDIHAPTVEAVKKVLPKLEKNGFQVCTVSELLEARNIELHPGDVVVSANDVYRYKK</sequence>
<dbReference type="InterPro" id="IPR011330">
    <property type="entry name" value="Glyco_hydro/deAcase_b/a-brl"/>
</dbReference>
<dbReference type="PANTHER" id="PTHR10587">
    <property type="entry name" value="GLYCOSYL TRANSFERASE-RELATED"/>
    <property type="match status" value="1"/>
</dbReference>
<keyword evidence="5" id="KW-1185">Reference proteome</keyword>